<evidence type="ECO:0000256" key="6">
    <source>
        <dbReference type="ARBA" id="ARBA00022737"/>
    </source>
</evidence>
<organism evidence="21 22">
    <name type="scientific">Oncorhynchus tshawytscha</name>
    <name type="common">Chinook salmon</name>
    <name type="synonym">Salmo tshawytscha</name>
    <dbReference type="NCBI Taxonomy" id="74940"/>
    <lineage>
        <taxon>Eukaryota</taxon>
        <taxon>Metazoa</taxon>
        <taxon>Chordata</taxon>
        <taxon>Craniata</taxon>
        <taxon>Vertebrata</taxon>
        <taxon>Euteleostomi</taxon>
        <taxon>Actinopterygii</taxon>
        <taxon>Neopterygii</taxon>
        <taxon>Teleostei</taxon>
        <taxon>Protacanthopterygii</taxon>
        <taxon>Salmoniformes</taxon>
        <taxon>Salmonidae</taxon>
        <taxon>Salmoninae</taxon>
        <taxon>Oncorhynchus</taxon>
    </lineage>
</organism>
<dbReference type="GO" id="GO:0005654">
    <property type="term" value="C:nucleoplasm"/>
    <property type="evidence" value="ECO:0007669"/>
    <property type="project" value="UniProtKB-ARBA"/>
</dbReference>
<dbReference type="InterPro" id="IPR001606">
    <property type="entry name" value="ARID_dom"/>
</dbReference>
<dbReference type="InterPro" id="IPR036431">
    <property type="entry name" value="ARID_dom_sf"/>
</dbReference>
<dbReference type="InterPro" id="IPR048615">
    <property type="entry name" value="KDM5_C-hel"/>
</dbReference>
<evidence type="ECO:0000256" key="13">
    <source>
        <dbReference type="ARBA" id="ARBA00023242"/>
    </source>
</evidence>
<evidence type="ECO:0000256" key="8">
    <source>
        <dbReference type="ARBA" id="ARBA00022833"/>
    </source>
</evidence>
<dbReference type="SUPFAM" id="SSF57903">
    <property type="entry name" value="FYVE/PHD zinc finger"/>
    <property type="match status" value="3"/>
</dbReference>
<dbReference type="Pfam" id="PF00628">
    <property type="entry name" value="PHD"/>
    <property type="match status" value="3"/>
</dbReference>
<dbReference type="InterPro" id="IPR019786">
    <property type="entry name" value="Zinc_finger_PHD-type_CS"/>
</dbReference>
<dbReference type="CDD" id="cd15687">
    <property type="entry name" value="PHD3_KDM5B"/>
    <property type="match status" value="1"/>
</dbReference>
<evidence type="ECO:0000313" key="21">
    <source>
        <dbReference type="Ensembl" id="ENSOTSP00005022584.1"/>
    </source>
</evidence>
<dbReference type="GO" id="GO:0006355">
    <property type="term" value="P:regulation of DNA-templated transcription"/>
    <property type="evidence" value="ECO:0007669"/>
    <property type="project" value="TreeGrafter"/>
</dbReference>
<dbReference type="Ensembl" id="ENSOTST00005024466.2">
    <property type="protein sequence ID" value="ENSOTSP00005022584.1"/>
    <property type="gene ID" value="ENSOTSG00005010186.2"/>
</dbReference>
<evidence type="ECO:0000256" key="16">
    <source>
        <dbReference type="SAM" id="MobiDB-lite"/>
    </source>
</evidence>
<dbReference type="InterPro" id="IPR047979">
    <property type="entry name" value="KDM5B_PHD3"/>
</dbReference>
<dbReference type="SMART" id="SM01014">
    <property type="entry name" value="ARID"/>
    <property type="match status" value="1"/>
</dbReference>
<keyword evidence="13" id="KW-0539">Nucleus</keyword>
<dbReference type="Pfam" id="PF08429">
    <property type="entry name" value="PLU-1"/>
    <property type="match status" value="1"/>
</dbReference>
<dbReference type="InterPro" id="IPR001965">
    <property type="entry name" value="Znf_PHD"/>
</dbReference>
<dbReference type="PROSITE" id="PS51184">
    <property type="entry name" value="JMJC"/>
    <property type="match status" value="1"/>
</dbReference>
<dbReference type="Gene3D" id="3.30.40.10">
    <property type="entry name" value="Zinc/RING finger domain, C3HC4 (zinc finger)"/>
    <property type="match status" value="3"/>
</dbReference>
<proteinExistence type="inferred from homology"/>
<evidence type="ECO:0000256" key="7">
    <source>
        <dbReference type="ARBA" id="ARBA00022771"/>
    </source>
</evidence>
<dbReference type="GO" id="GO:0008270">
    <property type="term" value="F:zinc ion binding"/>
    <property type="evidence" value="ECO:0007669"/>
    <property type="project" value="UniProtKB-KW"/>
</dbReference>
<keyword evidence="6" id="KW-0677">Repeat</keyword>
<dbReference type="Pfam" id="PF02928">
    <property type="entry name" value="zf-C5HC2"/>
    <property type="match status" value="1"/>
</dbReference>
<feature type="compositionally biased region" description="Basic and acidic residues" evidence="16">
    <location>
        <begin position="1295"/>
        <end position="1306"/>
    </location>
</feature>
<evidence type="ECO:0000256" key="11">
    <source>
        <dbReference type="ARBA" id="ARBA00023002"/>
    </source>
</evidence>
<dbReference type="PANTHER" id="PTHR10694">
    <property type="entry name" value="LYSINE-SPECIFIC DEMETHYLASE"/>
    <property type="match status" value="1"/>
</dbReference>
<evidence type="ECO:0000313" key="22">
    <source>
        <dbReference type="Proteomes" id="UP000694402"/>
    </source>
</evidence>
<dbReference type="Pfam" id="PF02375">
    <property type="entry name" value="JmjN"/>
    <property type="match status" value="1"/>
</dbReference>
<dbReference type="Pfam" id="PF01388">
    <property type="entry name" value="ARID"/>
    <property type="match status" value="1"/>
</dbReference>
<protein>
    <recommendedName>
        <fullName evidence="4">[histone H3]-trimethyl-L-lysine(4) demethylase</fullName>
        <ecNumber evidence="4">1.14.11.67</ecNumber>
    </recommendedName>
</protein>
<feature type="compositionally biased region" description="Basic residues" evidence="16">
    <location>
        <begin position="1307"/>
        <end position="1317"/>
    </location>
</feature>
<dbReference type="InterPro" id="IPR003347">
    <property type="entry name" value="JmjC_dom"/>
</dbReference>
<feature type="compositionally biased region" description="Basic and acidic residues" evidence="16">
    <location>
        <begin position="1318"/>
        <end position="1328"/>
    </location>
</feature>
<dbReference type="EC" id="1.14.11.67" evidence="4"/>
<reference evidence="21" key="1">
    <citation type="submission" date="2025-08" db="UniProtKB">
        <authorList>
            <consortium name="Ensembl"/>
        </authorList>
    </citation>
    <scope>IDENTIFICATION</scope>
</reference>
<evidence type="ECO:0000259" key="17">
    <source>
        <dbReference type="PROSITE" id="PS50016"/>
    </source>
</evidence>
<comment type="subcellular location">
    <subcellularLocation>
        <location evidence="2">Nucleus</location>
    </subcellularLocation>
</comment>
<dbReference type="PROSITE" id="PS50016">
    <property type="entry name" value="ZF_PHD_2"/>
    <property type="match status" value="3"/>
</dbReference>
<keyword evidence="5" id="KW-0479">Metal-binding</keyword>
<dbReference type="GO" id="GO:0003677">
    <property type="term" value="F:DNA binding"/>
    <property type="evidence" value="ECO:0007669"/>
    <property type="project" value="InterPro"/>
</dbReference>
<dbReference type="PANTHER" id="PTHR10694:SF3">
    <property type="entry name" value="LYSINE-SPECIFIC DEMETHYLASE 5B"/>
    <property type="match status" value="1"/>
</dbReference>
<evidence type="ECO:0000259" key="20">
    <source>
        <dbReference type="PROSITE" id="PS51184"/>
    </source>
</evidence>
<dbReference type="Gene3D" id="2.60.120.650">
    <property type="entry name" value="Cupin"/>
    <property type="match status" value="2"/>
</dbReference>
<evidence type="ECO:0000259" key="19">
    <source>
        <dbReference type="PROSITE" id="PS51183"/>
    </source>
</evidence>
<dbReference type="InterPro" id="IPR047978">
    <property type="entry name" value="KDM5B_PHD1"/>
</dbReference>
<dbReference type="InterPro" id="IPR003349">
    <property type="entry name" value="JmjN"/>
</dbReference>
<feature type="compositionally biased region" description="Acidic residues" evidence="16">
    <location>
        <begin position="1340"/>
        <end position="1349"/>
    </location>
</feature>
<feature type="domain" description="PHD-type" evidence="17">
    <location>
        <begin position="1346"/>
        <end position="1400"/>
    </location>
</feature>
<accession>A0A8C8DE08</accession>
<feature type="compositionally biased region" description="Low complexity" evidence="16">
    <location>
        <begin position="1330"/>
        <end position="1339"/>
    </location>
</feature>
<dbReference type="GO" id="GO:0000785">
    <property type="term" value="C:chromatin"/>
    <property type="evidence" value="ECO:0007669"/>
    <property type="project" value="TreeGrafter"/>
</dbReference>
<name>A0A8C8DE08_ONCTS</name>
<dbReference type="Pfam" id="PF02373">
    <property type="entry name" value="JmjC"/>
    <property type="match status" value="1"/>
</dbReference>
<feature type="region of interest" description="Disordered" evidence="16">
    <location>
        <begin position="1269"/>
        <end position="1355"/>
    </location>
</feature>
<dbReference type="PROSITE" id="PS51183">
    <property type="entry name" value="JMJN"/>
    <property type="match status" value="1"/>
</dbReference>
<evidence type="ECO:0000259" key="18">
    <source>
        <dbReference type="PROSITE" id="PS51011"/>
    </source>
</evidence>
<evidence type="ECO:0000256" key="4">
    <source>
        <dbReference type="ARBA" id="ARBA00012902"/>
    </source>
</evidence>
<keyword evidence="12" id="KW-0408">Iron</keyword>
<dbReference type="SMART" id="SM00545">
    <property type="entry name" value="JmjN"/>
    <property type="match status" value="1"/>
</dbReference>
<evidence type="ECO:0000256" key="10">
    <source>
        <dbReference type="ARBA" id="ARBA00022964"/>
    </source>
</evidence>
<dbReference type="PROSITE" id="PS51011">
    <property type="entry name" value="ARID"/>
    <property type="match status" value="1"/>
</dbReference>
<keyword evidence="7 15" id="KW-0863">Zinc-finger</keyword>
<dbReference type="Proteomes" id="UP000694402">
    <property type="component" value="Unassembled WGS sequence"/>
</dbReference>
<dbReference type="SMART" id="SM00558">
    <property type="entry name" value="JmjC"/>
    <property type="match status" value="1"/>
</dbReference>
<dbReference type="InterPro" id="IPR013083">
    <property type="entry name" value="Znf_RING/FYVE/PHD"/>
</dbReference>
<evidence type="ECO:0000256" key="12">
    <source>
        <dbReference type="ARBA" id="ARBA00023004"/>
    </source>
</evidence>
<comment type="similarity">
    <text evidence="3">Belongs to the JARID1 histone demethylase family.</text>
</comment>
<feature type="domain" description="PHD-type" evidence="17">
    <location>
        <begin position="221"/>
        <end position="271"/>
    </location>
</feature>
<keyword evidence="9" id="KW-0156">Chromatin regulator</keyword>
<keyword evidence="8" id="KW-0862">Zinc</keyword>
<keyword evidence="11" id="KW-0560">Oxidoreductase</keyword>
<comment type="catalytic activity">
    <reaction evidence="14">
        <text>N(6),N(6),N(6)-trimethyl-L-lysyl(4)-[histone H3] + 3 2-oxoglutarate + 3 O2 = L-lysyl(4)-[histone H3] + 3 formaldehyde + 3 succinate + 3 CO2</text>
        <dbReference type="Rhea" id="RHEA:60208"/>
        <dbReference type="Rhea" id="RHEA-COMP:15537"/>
        <dbReference type="Rhea" id="RHEA-COMP:15547"/>
        <dbReference type="ChEBI" id="CHEBI:15379"/>
        <dbReference type="ChEBI" id="CHEBI:16526"/>
        <dbReference type="ChEBI" id="CHEBI:16810"/>
        <dbReference type="ChEBI" id="CHEBI:16842"/>
        <dbReference type="ChEBI" id="CHEBI:29969"/>
        <dbReference type="ChEBI" id="CHEBI:30031"/>
        <dbReference type="ChEBI" id="CHEBI:61961"/>
        <dbReference type="EC" id="1.14.11.67"/>
    </reaction>
</comment>
<dbReference type="GeneTree" id="ENSGT00940000157076"/>
<dbReference type="GO" id="GO:0034647">
    <property type="term" value="F:histone H3K4me/H3K4me2/H3K4me3 demethylase activity"/>
    <property type="evidence" value="ECO:0007669"/>
    <property type="project" value="UniProtKB-EC"/>
</dbReference>
<dbReference type="InterPro" id="IPR013637">
    <property type="entry name" value="Lys_sp_deMease-like_dom"/>
</dbReference>
<evidence type="ECO:0000256" key="15">
    <source>
        <dbReference type="PROSITE-ProRule" id="PRU00146"/>
    </source>
</evidence>
<feature type="domain" description="ARID" evidence="18">
    <location>
        <begin position="25"/>
        <end position="129"/>
    </location>
</feature>
<evidence type="ECO:0000256" key="3">
    <source>
        <dbReference type="ARBA" id="ARBA00006801"/>
    </source>
</evidence>
<evidence type="ECO:0000256" key="5">
    <source>
        <dbReference type="ARBA" id="ARBA00022723"/>
    </source>
</evidence>
<dbReference type="PROSITE" id="PS01359">
    <property type="entry name" value="ZF_PHD_1"/>
    <property type="match status" value="2"/>
</dbReference>
<dbReference type="FunFam" id="3.30.40.10:FF:000023">
    <property type="entry name" value="Lysine (K)-specific demethylase 5A"/>
    <property type="match status" value="1"/>
</dbReference>
<keyword evidence="10" id="KW-0223">Dioxygenase</keyword>
<keyword evidence="22" id="KW-1185">Reference proteome</keyword>
<comment type="cofactor">
    <cofactor evidence="1">
        <name>Fe(2+)</name>
        <dbReference type="ChEBI" id="CHEBI:29033"/>
    </cofactor>
</comment>
<dbReference type="InterPro" id="IPR004198">
    <property type="entry name" value="Znf_C5HC2"/>
</dbReference>
<feature type="domain" description="JmjN" evidence="19">
    <location>
        <begin position="15"/>
        <end position="56"/>
    </location>
</feature>
<dbReference type="InterPro" id="IPR011011">
    <property type="entry name" value="Znf_FYVE_PHD"/>
</dbReference>
<feature type="domain" description="PHD-type" evidence="17">
    <location>
        <begin position="1088"/>
        <end position="1136"/>
    </location>
</feature>
<dbReference type="SMART" id="SM00501">
    <property type="entry name" value="BRIGHT"/>
    <property type="match status" value="1"/>
</dbReference>
<reference evidence="21" key="2">
    <citation type="submission" date="2025-09" db="UniProtKB">
        <authorList>
            <consortium name="Ensembl"/>
        </authorList>
    </citation>
    <scope>IDENTIFICATION</scope>
</reference>
<feature type="domain" description="JmjC" evidence="20">
    <location>
        <begin position="365"/>
        <end position="531"/>
    </location>
</feature>
<dbReference type="SUPFAM" id="SSF51197">
    <property type="entry name" value="Clavaminate synthase-like"/>
    <property type="match status" value="1"/>
</dbReference>
<dbReference type="Pfam" id="PF21323">
    <property type="entry name" value="KDM5_C-hel"/>
    <property type="match status" value="1"/>
</dbReference>
<evidence type="ECO:0000256" key="14">
    <source>
        <dbReference type="ARBA" id="ARBA00048734"/>
    </source>
</evidence>
<evidence type="ECO:0000256" key="9">
    <source>
        <dbReference type="ARBA" id="ARBA00022853"/>
    </source>
</evidence>
<gene>
    <name evidence="21" type="primary">KDM5B</name>
</gene>
<dbReference type="CDD" id="cd15603">
    <property type="entry name" value="PHD1_KDM5B"/>
    <property type="match status" value="1"/>
</dbReference>
<dbReference type="InterPro" id="IPR019787">
    <property type="entry name" value="Znf_PHD-finger"/>
</dbReference>
<dbReference type="FunFam" id="2.60.120.650:FF:000020">
    <property type="entry name" value="Lysine (K)-specific demethylase 5Bb"/>
    <property type="match status" value="1"/>
</dbReference>
<evidence type="ECO:0000256" key="1">
    <source>
        <dbReference type="ARBA" id="ARBA00001954"/>
    </source>
</evidence>
<sequence length="1403" mass="159162">MTQPRPDEFKPPPECPVFEPSWEEFADPFAFINKIRPIAEKTGICKVRPPPGWQPPFACNVDRLHFTPRIQRLNELENVADEGGFDIVCRDRRWTAIALKMGFAPGKAVGSHLRSHYERILYPYNLFQSGANLLKPTLPLDTSDKEYKPHDLAERQQFVQPAESCCNSARRAKRMRAEVDALVEQKKEIPILVKQEPIEPVSEADENKSRYKKKPSLDVDLYICLVCGSGSDEDRLLLCDGCDDSYHTFCLIPPLNDIPKGDWRCPKCLAQECSKPQEAFGFEQAYRDYSLRAFGEMADSFKSDYFNMPVHMVPTELVEKEFWRLVSTIEEDVTVEYGADIASKEFGSGFPIRNGRFKVSEKDEMYLKCGWNLNNMAMMDPSVLTHVTADICGMTLPWLYVGMCFSSFCWHIEDHWSYSINYLHWGEPKTWYGAPGFAAEQLEAVMKKLAPELFQIQPDLLHQLVTIMNPNTLMSHGVPIYRTNQCAGEFVITFPRAYHSGFNQGFNFAEAVNFCTVDWMALGRQCVDHYRLLHRYCVFSHDEMICQMASKANSLDVVLASAVQKDMKDMIREEQDLRDNVRKMGVKHCEQAEYNLLQDDERQCAKCRTTCYLSAITCPCSPGRLVCLHHIQDLCSCPLTNYTLNYRFTLDDLYPMMNAVKLRAEFYDEWASHVTESLEAKLDKKKSLSVFRSLINKSELKMFPDNDLLRQLRLVTQDAEKCSSVAQQLLNGKRQTRYRCGGGKTQSQLTVEELRSFVRQLYNLPCSLPQAPKLKELLNCIEDFQQHSEKLLADETTGTAEIQSLLDVSFDFDVELPELPLLRERLAQARWLEGVQQASTQRSTLTLETMRRLIDQGVGLTPHPSVEKAMARLQELLTVSEHWEDKTSSLLKARPPLSIETLSETAEKVAGIPAYLPNCLMLKDSISRAREWLQEAEALQDEDSIPLFYNLSDMVIRGQDIPVQLGPLKQLESLMAEVQAWKESAAKTFLMKNSHFTLLEVLCPRCEVEAGSPKRKSKKAKDITQHSKKKMVKLDCHSDVEKALSETKDSASALATLGEVRLQEMGALSSLRAANESKLLPTADCMDLKVCVCQNPPMGAMLQCELCRDAFHSVCVRASSDSRSAQAWLCPHCRRSEKPSLDKVLPLLASLQRIQVRLPEGDALHYLVERTVSWQQRARQVSSSCGLPDLEESFATPPSTDGKVSQSYPSFELHYILHEQPGVCCAAADLSVELEELMVEGLLLQVSLPEITQLYHVLLNGLKTHHTNERTSLQDDDGLIKEGVNGAEKKAKRRLEREAVEPERRDKAKKLQNKRQKINKDKNLERKAASTSSSHSDFSQSDDSEEEMCPAEGCQQPEGDEVDWVQCDGSCNQWFHQVCVGVTAELAEKEDYVCDNCTISDGR</sequence>
<evidence type="ECO:0000256" key="2">
    <source>
        <dbReference type="ARBA" id="ARBA00004123"/>
    </source>
</evidence>
<dbReference type="SMART" id="SM00249">
    <property type="entry name" value="PHD"/>
    <property type="match status" value="3"/>
</dbReference>
<dbReference type="SUPFAM" id="SSF46774">
    <property type="entry name" value="ARID-like"/>
    <property type="match status" value="1"/>
</dbReference>